<keyword evidence="1" id="KW-0560">Oxidoreductase</keyword>
<dbReference type="CDD" id="cd14860">
    <property type="entry name" value="4HBD_NAD"/>
    <property type="match status" value="1"/>
</dbReference>
<dbReference type="EMBL" id="LBBT01000322">
    <property type="protein sequence ID" value="KKY00188.1"/>
    <property type="molecule type" value="Genomic_DNA"/>
</dbReference>
<comment type="caution">
    <text evidence="4">The sequence shown here is derived from an EMBL/GenBank/DDBJ whole genome shotgun (WGS) entry which is preliminary data.</text>
</comment>
<dbReference type="OrthoDB" id="9804734at2"/>
<dbReference type="InterPro" id="IPR001670">
    <property type="entry name" value="ADH_Fe/GldA"/>
</dbReference>
<feature type="domain" description="Fe-containing alcohol dehydrogenase-like C-terminal" evidence="3">
    <location>
        <begin position="177"/>
        <end position="372"/>
    </location>
</feature>
<dbReference type="Proteomes" id="UP000034407">
    <property type="component" value="Unassembled WGS sequence"/>
</dbReference>
<dbReference type="PROSITE" id="PS00060">
    <property type="entry name" value="ADH_IRON_2"/>
    <property type="match status" value="1"/>
</dbReference>
<dbReference type="InterPro" id="IPR018211">
    <property type="entry name" value="ADH_Fe_CS"/>
</dbReference>
<dbReference type="PANTHER" id="PTHR11496:SF83">
    <property type="entry name" value="HYDROXYACID-OXOACID TRANSHYDROGENASE, MITOCHONDRIAL"/>
    <property type="match status" value="1"/>
</dbReference>
<dbReference type="AlphaFoldDB" id="A0A0M3DD27"/>
<evidence type="ECO:0000259" key="3">
    <source>
        <dbReference type="Pfam" id="PF25137"/>
    </source>
</evidence>
<dbReference type="GO" id="GO:0046872">
    <property type="term" value="F:metal ion binding"/>
    <property type="evidence" value="ECO:0007669"/>
    <property type="project" value="InterPro"/>
</dbReference>
<proteinExistence type="predicted"/>
<dbReference type="Gene3D" id="3.40.50.1970">
    <property type="match status" value="1"/>
</dbReference>
<dbReference type="GO" id="GO:0004022">
    <property type="term" value="F:alcohol dehydrogenase (NAD+) activity"/>
    <property type="evidence" value="ECO:0007669"/>
    <property type="project" value="TreeGrafter"/>
</dbReference>
<evidence type="ECO:0000313" key="5">
    <source>
        <dbReference type="Proteomes" id="UP000034407"/>
    </source>
</evidence>
<name>A0A0M3DD27_9FIRM</name>
<dbReference type="SUPFAM" id="SSF56796">
    <property type="entry name" value="Dehydroquinate synthase-like"/>
    <property type="match status" value="1"/>
</dbReference>
<dbReference type="PANTHER" id="PTHR11496">
    <property type="entry name" value="ALCOHOL DEHYDROGENASE"/>
    <property type="match status" value="1"/>
</dbReference>
<dbReference type="RefSeq" id="WP_046824073.1">
    <property type="nucleotide sequence ID" value="NZ_LBBT01000322.1"/>
</dbReference>
<keyword evidence="5" id="KW-1185">Reference proteome</keyword>
<dbReference type="Gene3D" id="1.20.1090.10">
    <property type="entry name" value="Dehydroquinate synthase-like - alpha domain"/>
    <property type="match status" value="1"/>
</dbReference>
<evidence type="ECO:0000313" key="4">
    <source>
        <dbReference type="EMBL" id="KKY00188.1"/>
    </source>
</evidence>
<dbReference type="Pfam" id="PF00465">
    <property type="entry name" value="Fe-ADH"/>
    <property type="match status" value="1"/>
</dbReference>
<gene>
    <name evidence="4" type="ORF">VN21_15630</name>
</gene>
<dbReference type="Pfam" id="PF25137">
    <property type="entry name" value="ADH_Fe_C"/>
    <property type="match status" value="1"/>
</dbReference>
<organism evidence="4 5">
    <name type="scientific">Paraclostridium benzoelyticum</name>
    <dbReference type="NCBI Taxonomy" id="1629550"/>
    <lineage>
        <taxon>Bacteria</taxon>
        <taxon>Bacillati</taxon>
        <taxon>Bacillota</taxon>
        <taxon>Clostridia</taxon>
        <taxon>Peptostreptococcales</taxon>
        <taxon>Peptostreptococcaceae</taxon>
        <taxon>Paraclostridium</taxon>
    </lineage>
</organism>
<dbReference type="InterPro" id="IPR056798">
    <property type="entry name" value="ADH_Fe_C"/>
</dbReference>
<feature type="domain" description="Alcohol dehydrogenase iron-type/glycerol dehydrogenase GldA" evidence="2">
    <location>
        <begin position="27"/>
        <end position="165"/>
    </location>
</feature>
<protein>
    <submittedName>
        <fullName evidence="4">4-hydroxybutyrate dehydrogenase</fullName>
    </submittedName>
</protein>
<dbReference type="InterPro" id="IPR039697">
    <property type="entry name" value="Alcohol_dehydrogenase_Fe"/>
</dbReference>
<sequence length="373" mass="42633">MKMIELKPQIFKFNTCKAFIEEFKIGNGDLIFTNKFLYDFFLKDLNIDSEYIFQEDYKLKEPSDDIIDEIVKYIAPKNIKRVIAIGGGSIIDVSKILSLKNTDCSRKLFEKIVPAVKDKELIIVPTTCGTGSEVTNISIAEIKSKETKMGLAVPELYPDYAVLIPELVKGLPYDFFMYSSIDALIHAIEAYVSPNANNFTEMFSIEAIKIIIDGYKKVIEKGKEYRKEIIEDFLIASNYAGIAFGNAGVGAVHALSYPLGGKYHVPHGEANYQFFIEVFRYYNIKNPKGKIKNLNKLISEILEIKTDVDVYEALENLLSNLISKKHLYEYGMKEEEIDSFAQSVIETQQRLLNNNYVQMDVQDIAKIYRKLYK</sequence>
<evidence type="ECO:0000256" key="1">
    <source>
        <dbReference type="ARBA" id="ARBA00023002"/>
    </source>
</evidence>
<accession>A0A0M3DD27</accession>
<dbReference type="PATRIC" id="fig|1629550.3.peg.2620"/>
<reference evidence="4 5" key="1">
    <citation type="submission" date="2015-04" db="EMBL/GenBank/DDBJ databases">
        <title>Microcin producing Clostridium sp. JC272T.</title>
        <authorList>
            <person name="Jyothsna T."/>
            <person name="Sasikala C."/>
            <person name="Ramana C."/>
        </authorList>
    </citation>
    <scope>NUCLEOTIDE SEQUENCE [LARGE SCALE GENOMIC DNA]</scope>
    <source>
        <strain evidence="4 5">JC272</strain>
    </source>
</reference>
<evidence type="ECO:0000259" key="2">
    <source>
        <dbReference type="Pfam" id="PF00465"/>
    </source>
</evidence>